<dbReference type="EMBL" id="LCFB01000006">
    <property type="protein sequence ID" value="KKS85623.1"/>
    <property type="molecule type" value="Genomic_DNA"/>
</dbReference>
<accession>A0A0G1FFK1</accession>
<comment type="caution">
    <text evidence="2">The sequence shown here is derived from an EMBL/GenBank/DDBJ whole genome shotgun (WGS) entry which is preliminary data.</text>
</comment>
<proteinExistence type="predicted"/>
<evidence type="ECO:0000256" key="1">
    <source>
        <dbReference type="SAM" id="MobiDB-lite"/>
    </source>
</evidence>
<organism evidence="2 3">
    <name type="scientific">Candidatus Gottesmanbacteria bacterium GW2011_GWA1_43_11</name>
    <dbReference type="NCBI Taxonomy" id="1618436"/>
    <lineage>
        <taxon>Bacteria</taxon>
        <taxon>Candidatus Gottesmaniibacteriota</taxon>
    </lineage>
</organism>
<reference evidence="2 3" key="1">
    <citation type="journal article" date="2015" name="Nature">
        <title>rRNA introns, odd ribosomes, and small enigmatic genomes across a large radiation of phyla.</title>
        <authorList>
            <person name="Brown C.T."/>
            <person name="Hug L.A."/>
            <person name="Thomas B.C."/>
            <person name="Sharon I."/>
            <person name="Castelle C.J."/>
            <person name="Singh A."/>
            <person name="Wilkins M.J."/>
            <person name="Williams K.H."/>
            <person name="Banfield J.F."/>
        </authorList>
    </citation>
    <scope>NUCLEOTIDE SEQUENCE [LARGE SCALE GENOMIC DNA]</scope>
</reference>
<sequence length="72" mass="7969">MIPCQVLRFDPPAGGEKQPIENRRQGNLPILMTDLCHPEAQPKDLGRNLQDSASLDSSTSLGMTKGFVCWEE</sequence>
<dbReference type="STRING" id="1618436.UV59_C0006G0079"/>
<evidence type="ECO:0000313" key="2">
    <source>
        <dbReference type="EMBL" id="KKS85623.1"/>
    </source>
</evidence>
<dbReference type="Proteomes" id="UP000034543">
    <property type="component" value="Unassembled WGS sequence"/>
</dbReference>
<gene>
    <name evidence="2" type="ORF">UV59_C0006G0079</name>
</gene>
<dbReference type="AlphaFoldDB" id="A0A0G1FFK1"/>
<protein>
    <submittedName>
        <fullName evidence="2">Uncharacterized protein</fullName>
    </submittedName>
</protein>
<feature type="compositionally biased region" description="Polar residues" evidence="1">
    <location>
        <begin position="49"/>
        <end position="58"/>
    </location>
</feature>
<feature type="region of interest" description="Disordered" evidence="1">
    <location>
        <begin position="39"/>
        <end position="58"/>
    </location>
</feature>
<evidence type="ECO:0000313" key="3">
    <source>
        <dbReference type="Proteomes" id="UP000034543"/>
    </source>
</evidence>
<name>A0A0G1FFK1_9BACT</name>